<name>A0A7G1I251_9BACT</name>
<dbReference type="AlphaFoldDB" id="A0A7G1I251"/>
<evidence type="ECO:0000259" key="1">
    <source>
        <dbReference type="Pfam" id="PF07602"/>
    </source>
</evidence>
<dbReference type="EMBL" id="AP023322">
    <property type="protein sequence ID" value="BCI63707.1"/>
    <property type="molecule type" value="Genomic_DNA"/>
</dbReference>
<proteinExistence type="predicted"/>
<evidence type="ECO:0000313" key="2">
    <source>
        <dbReference type="EMBL" id="BCI63707.1"/>
    </source>
</evidence>
<gene>
    <name evidence="2" type="ORF">Cop2CBH44_20600</name>
</gene>
<evidence type="ECO:0000313" key="3">
    <source>
        <dbReference type="Proteomes" id="UP000594042"/>
    </source>
</evidence>
<dbReference type="KEGG" id="copr:Cop2CBH44_20600"/>
<reference evidence="3" key="1">
    <citation type="submission" date="2020-07" db="EMBL/GenBank/DDBJ databases">
        <title>Complete genome sequencing of Coprobacter sp. strain 2CBH44.</title>
        <authorList>
            <person name="Sakamoto M."/>
            <person name="Murakami T."/>
            <person name="Mori H."/>
        </authorList>
    </citation>
    <scope>NUCLEOTIDE SEQUENCE [LARGE SCALE GENOMIC DNA]</scope>
    <source>
        <strain evidence="3">2CBH44</strain>
    </source>
</reference>
<feature type="domain" description="DUF1565" evidence="1">
    <location>
        <begin position="31"/>
        <end position="72"/>
    </location>
</feature>
<sequence>MKHFFIVFISVIIGYTVFAADKTSIVYVSTDGNDFLNNGTINKPYKTIKKALISTGNDATIIIRSGDYSESINISEQANRRNLTIKSYSGERVRLLCGERIEKAEKVSGYKKVLKSSVSLCSNSPNYKIFQHDIADKETLISPEERHPLQKGKFYRCNSTPLHHVTNIKDIESAQNPAFYYDEKNKLLYFSIVEGTSLDKNPIYLPKGNGLYGGNNEIDLTVIGIEILYAPFNLSRCPGAKIIDCAVKYAFAGGGFMYHMSTGIEFIRCEAARVFTESGNGDGFNGHAYLLPENHPQAKHTTVSLTDCWAHDNYDDGYSNHERCEGIVRGGLFEYNGKYGVGSGYGVHESAFNVIARKNRYGFAICADVLENEGGYASQMVAHNCISENNTEAGYLIYTSNTPNTNPNSMILYDCYSFNNKIGFEVQDNSILKIINCKDSNSKIPYKGNLIIETFDNLK</sequence>
<dbReference type="InterPro" id="IPR011050">
    <property type="entry name" value="Pectin_lyase_fold/virulence"/>
</dbReference>
<dbReference type="InterPro" id="IPR012334">
    <property type="entry name" value="Pectin_lyas_fold"/>
</dbReference>
<dbReference type="Pfam" id="PF07602">
    <property type="entry name" value="DUF1565"/>
    <property type="match status" value="1"/>
</dbReference>
<keyword evidence="3" id="KW-1185">Reference proteome</keyword>
<dbReference type="Gene3D" id="2.160.20.10">
    <property type="entry name" value="Single-stranded right-handed beta-helix, Pectin lyase-like"/>
    <property type="match status" value="2"/>
</dbReference>
<organism evidence="2 3">
    <name type="scientific">Coprobacter secundus subsp. similis</name>
    <dbReference type="NCBI Taxonomy" id="2751153"/>
    <lineage>
        <taxon>Bacteria</taxon>
        <taxon>Pseudomonadati</taxon>
        <taxon>Bacteroidota</taxon>
        <taxon>Bacteroidia</taxon>
        <taxon>Bacteroidales</taxon>
        <taxon>Barnesiellaceae</taxon>
        <taxon>Coprobacter</taxon>
    </lineage>
</organism>
<dbReference type="Proteomes" id="UP000594042">
    <property type="component" value="Chromosome"/>
</dbReference>
<protein>
    <recommendedName>
        <fullName evidence="1">DUF1565 domain-containing protein</fullName>
    </recommendedName>
</protein>
<accession>A0A7G1I251</accession>
<dbReference type="SUPFAM" id="SSF51126">
    <property type="entry name" value="Pectin lyase-like"/>
    <property type="match status" value="1"/>
</dbReference>
<dbReference type="InterPro" id="IPR011459">
    <property type="entry name" value="DUF1565"/>
</dbReference>